<feature type="compositionally biased region" description="Polar residues" evidence="1">
    <location>
        <begin position="73"/>
        <end position="90"/>
    </location>
</feature>
<proteinExistence type="predicted"/>
<comment type="caution">
    <text evidence="2">The sequence shown here is derived from an EMBL/GenBank/DDBJ whole genome shotgun (WGS) entry which is preliminary data.</text>
</comment>
<gene>
    <name evidence="2" type="ORF">MMEN_LOCUS15558</name>
</gene>
<dbReference type="AlphaFoldDB" id="A0A8S4BFN4"/>
<evidence type="ECO:0000313" key="3">
    <source>
        <dbReference type="Proteomes" id="UP000677803"/>
    </source>
</evidence>
<name>A0A8S4BFN4_9TELE</name>
<feature type="compositionally biased region" description="Basic and acidic residues" evidence="1">
    <location>
        <begin position="40"/>
        <end position="53"/>
    </location>
</feature>
<dbReference type="Proteomes" id="UP000677803">
    <property type="component" value="Unassembled WGS sequence"/>
</dbReference>
<evidence type="ECO:0000256" key="1">
    <source>
        <dbReference type="SAM" id="MobiDB-lite"/>
    </source>
</evidence>
<keyword evidence="3" id="KW-1185">Reference proteome</keyword>
<accession>A0A8S4BFN4</accession>
<organism evidence="2 3">
    <name type="scientific">Menidia menidia</name>
    <name type="common">Atlantic silverside</name>
    <dbReference type="NCBI Taxonomy" id="238744"/>
    <lineage>
        <taxon>Eukaryota</taxon>
        <taxon>Metazoa</taxon>
        <taxon>Chordata</taxon>
        <taxon>Craniata</taxon>
        <taxon>Vertebrata</taxon>
        <taxon>Euteleostomi</taxon>
        <taxon>Actinopterygii</taxon>
        <taxon>Neopterygii</taxon>
        <taxon>Teleostei</taxon>
        <taxon>Neoteleostei</taxon>
        <taxon>Acanthomorphata</taxon>
        <taxon>Ovalentaria</taxon>
        <taxon>Atherinomorphae</taxon>
        <taxon>Atheriniformes</taxon>
        <taxon>Atherinopsidae</taxon>
        <taxon>Menidiinae</taxon>
        <taxon>Menidia</taxon>
    </lineage>
</organism>
<protein>
    <submittedName>
        <fullName evidence="2">(Atlantic silverside) hypothetical protein</fullName>
    </submittedName>
</protein>
<evidence type="ECO:0000313" key="2">
    <source>
        <dbReference type="EMBL" id="CAG5958725.1"/>
    </source>
</evidence>
<feature type="region of interest" description="Disordered" evidence="1">
    <location>
        <begin position="21"/>
        <end position="96"/>
    </location>
</feature>
<reference evidence="2" key="1">
    <citation type="submission" date="2021-05" db="EMBL/GenBank/DDBJ databases">
        <authorList>
            <person name="Tigano A."/>
        </authorList>
    </citation>
    <scope>NUCLEOTIDE SEQUENCE</scope>
</reference>
<dbReference type="EMBL" id="CAJRST010024446">
    <property type="protein sequence ID" value="CAG5958725.1"/>
    <property type="molecule type" value="Genomic_DNA"/>
</dbReference>
<sequence length="124" mass="13934">MTDLSPVSESHSLEVVQGLLNVHRPERNAFHSTEQSSWELKMEDRDTSAHRPEEEEEQEQKMPSLRAGGQKVRPSSSSVQARLHSYSSSLRKPRGLGRSLSSYLNHAARLGTHTVHQDGMGYNI</sequence>